<dbReference type="EC" id="4.2.1.47" evidence="3"/>
<evidence type="ECO:0000259" key="2">
    <source>
        <dbReference type="Pfam" id="PF01370"/>
    </source>
</evidence>
<dbReference type="InterPro" id="IPR036291">
    <property type="entry name" value="NAD(P)-bd_dom_sf"/>
</dbReference>
<feature type="domain" description="NAD-dependent epimerase/dehydratase" evidence="2">
    <location>
        <begin position="4"/>
        <end position="236"/>
    </location>
</feature>
<evidence type="ECO:0000313" key="4">
    <source>
        <dbReference type="Proteomes" id="UP001147700"/>
    </source>
</evidence>
<dbReference type="RefSeq" id="WP_202957138.1">
    <property type="nucleotide sequence ID" value="NZ_JAPCID010000008.1"/>
</dbReference>
<keyword evidence="4" id="KW-1185">Reference proteome</keyword>
<accession>A0ABT4RF78</accession>
<organism evidence="3 4">
    <name type="scientific">Solirubrobacter deserti</name>
    <dbReference type="NCBI Taxonomy" id="2282478"/>
    <lineage>
        <taxon>Bacteria</taxon>
        <taxon>Bacillati</taxon>
        <taxon>Actinomycetota</taxon>
        <taxon>Thermoleophilia</taxon>
        <taxon>Solirubrobacterales</taxon>
        <taxon>Solirubrobacteraceae</taxon>
        <taxon>Solirubrobacter</taxon>
    </lineage>
</organism>
<dbReference type="GO" id="GO:0008446">
    <property type="term" value="F:GDP-mannose 4,6-dehydratase activity"/>
    <property type="evidence" value="ECO:0007669"/>
    <property type="project" value="UniProtKB-EC"/>
</dbReference>
<dbReference type="Gene3D" id="3.90.25.10">
    <property type="entry name" value="UDP-galactose 4-epimerase, domain 1"/>
    <property type="match status" value="1"/>
</dbReference>
<dbReference type="Pfam" id="PF01370">
    <property type="entry name" value="Epimerase"/>
    <property type="match status" value="1"/>
</dbReference>
<comment type="similarity">
    <text evidence="1">Belongs to the NAD(P)-dependent epimerase/dehydratase family.</text>
</comment>
<gene>
    <name evidence="3" type="ORF">OJ962_06790</name>
</gene>
<reference evidence="3" key="1">
    <citation type="submission" date="2022-10" db="EMBL/GenBank/DDBJ databases">
        <title>The WGS of Solirubrobacter sp. CPCC 204708.</title>
        <authorList>
            <person name="Jiang Z."/>
        </authorList>
    </citation>
    <scope>NUCLEOTIDE SEQUENCE</scope>
    <source>
        <strain evidence="3">CPCC 204708</strain>
    </source>
</reference>
<proteinExistence type="inferred from homology"/>
<protein>
    <submittedName>
        <fullName evidence="3">GDP-mannose 4,6-dehydratase</fullName>
        <ecNumber evidence="3">4.2.1.47</ecNumber>
    </submittedName>
</protein>
<keyword evidence="3" id="KW-0456">Lyase</keyword>
<dbReference type="PANTHER" id="PTHR43000">
    <property type="entry name" value="DTDP-D-GLUCOSE 4,6-DEHYDRATASE-RELATED"/>
    <property type="match status" value="1"/>
</dbReference>
<dbReference type="SUPFAM" id="SSF51735">
    <property type="entry name" value="NAD(P)-binding Rossmann-fold domains"/>
    <property type="match status" value="1"/>
</dbReference>
<dbReference type="Gene3D" id="3.40.50.720">
    <property type="entry name" value="NAD(P)-binding Rossmann-like Domain"/>
    <property type="match status" value="1"/>
</dbReference>
<evidence type="ECO:0000313" key="3">
    <source>
        <dbReference type="EMBL" id="MDA0137198.1"/>
    </source>
</evidence>
<sequence length="316" mass="33207">MRSALVTGGAGFIGSHLVNALVEDGRRVTVLDDLSTGRWENLFGALNHGVRLTPGNVTDPHAVARALTAERPDTIYHLAAQIDVRHAVADPIHDAVVNLIGTLTLLQAAQRHGVRRFVLASTGGAIYGEADVLPTPESAEVRPASPYAASKAAAESYLDLYRTLFGLSTLSLRLSNVYGPRQNGAGEAGVVAMFCAAARAGHPVTVFGDGGQTRDFLYVDDVVRAFMAAGERPVTGCVNVATGRETTVLAVAQELGLRVRHAPERAGEVRRSCLDPSRAAAALGWAARVAFTDGLDRTLTSMAPATRRAPVASVAP</sequence>
<dbReference type="InterPro" id="IPR001509">
    <property type="entry name" value="Epimerase_deHydtase"/>
</dbReference>
<dbReference type="EMBL" id="JAPCID010000008">
    <property type="protein sequence ID" value="MDA0137198.1"/>
    <property type="molecule type" value="Genomic_DNA"/>
</dbReference>
<name>A0ABT4RF78_9ACTN</name>
<evidence type="ECO:0000256" key="1">
    <source>
        <dbReference type="ARBA" id="ARBA00007637"/>
    </source>
</evidence>
<dbReference type="Proteomes" id="UP001147700">
    <property type="component" value="Unassembled WGS sequence"/>
</dbReference>
<comment type="caution">
    <text evidence="3">The sequence shown here is derived from an EMBL/GenBank/DDBJ whole genome shotgun (WGS) entry which is preliminary data.</text>
</comment>